<comment type="caution">
    <text evidence="2">The sequence shown here is derived from an EMBL/GenBank/DDBJ whole genome shotgun (WGS) entry which is preliminary data.</text>
</comment>
<name>A0A409YDD1_9AGAR</name>
<feature type="compositionally biased region" description="Polar residues" evidence="1">
    <location>
        <begin position="309"/>
        <end position="331"/>
    </location>
</feature>
<dbReference type="EMBL" id="NHTK01001281">
    <property type="protein sequence ID" value="PPR00988.1"/>
    <property type="molecule type" value="Genomic_DNA"/>
</dbReference>
<dbReference type="Proteomes" id="UP000284842">
    <property type="component" value="Unassembled WGS sequence"/>
</dbReference>
<feature type="region of interest" description="Disordered" evidence="1">
    <location>
        <begin position="344"/>
        <end position="440"/>
    </location>
</feature>
<feature type="region of interest" description="Disordered" evidence="1">
    <location>
        <begin position="222"/>
        <end position="331"/>
    </location>
</feature>
<feature type="compositionally biased region" description="Polar residues" evidence="1">
    <location>
        <begin position="409"/>
        <end position="420"/>
    </location>
</feature>
<gene>
    <name evidence="2" type="ORF">CVT24_000282</name>
</gene>
<dbReference type="OrthoDB" id="2944913at2759"/>
<sequence length="440" mass="48999">MFYSDNHLSYWPNVFSDVRSEPFQNHCSSHNIVTEQSITTTTTTAFTPSLPPPPPPPPPPPSSSPLLMAVQREPGVWEQDDDIVYSVEWPPVQNYLAQLRASRRLISAPSEIVYTLAALSVLQTPHDALHWLFWGPKSINSSAPLVNRIALHRPKLIKSNVPWIGEHEYRAIILSRQEKFQYVFMGNQWYPTSSSPNQTRKRALRSSGERIDQDINKFFNLIDEGEPPTKRARKARKDPQPTPAVVRPKRTLQSRDSASVAILSQRDSIEKDPSNSNSNPSVSPSLCSVPLPITASPPADESDLAQLPPMQSASQSKLGSSHSRTRSISQDSLDTLVDVDLEASSHRRSASVSSAETTVEEFPSPKKRKFDALKDGDDPNVDLEEQPDKAEGMVTRGRASKTMKRSAIRSDTPSSRNSTPIPEVSTRPSRMRTKSQKIRA</sequence>
<evidence type="ECO:0000313" key="2">
    <source>
        <dbReference type="EMBL" id="PPR00988.1"/>
    </source>
</evidence>
<keyword evidence="3" id="KW-1185">Reference proteome</keyword>
<feature type="compositionally biased region" description="Basic residues" evidence="1">
    <location>
        <begin position="429"/>
        <end position="440"/>
    </location>
</feature>
<feature type="compositionally biased region" description="Low complexity" evidence="1">
    <location>
        <begin position="274"/>
        <end position="292"/>
    </location>
</feature>
<proteinExistence type="predicted"/>
<feature type="compositionally biased region" description="Pro residues" evidence="1">
    <location>
        <begin position="49"/>
        <end position="63"/>
    </location>
</feature>
<protein>
    <submittedName>
        <fullName evidence="2">Uncharacterized protein</fullName>
    </submittedName>
</protein>
<organism evidence="2 3">
    <name type="scientific">Panaeolus cyanescens</name>
    <dbReference type="NCBI Taxonomy" id="181874"/>
    <lineage>
        <taxon>Eukaryota</taxon>
        <taxon>Fungi</taxon>
        <taxon>Dikarya</taxon>
        <taxon>Basidiomycota</taxon>
        <taxon>Agaricomycotina</taxon>
        <taxon>Agaricomycetes</taxon>
        <taxon>Agaricomycetidae</taxon>
        <taxon>Agaricales</taxon>
        <taxon>Agaricineae</taxon>
        <taxon>Galeropsidaceae</taxon>
        <taxon>Panaeolus</taxon>
    </lineage>
</organism>
<dbReference type="InParanoid" id="A0A409YDD1"/>
<evidence type="ECO:0000256" key="1">
    <source>
        <dbReference type="SAM" id="MobiDB-lite"/>
    </source>
</evidence>
<feature type="region of interest" description="Disordered" evidence="1">
    <location>
        <begin position="40"/>
        <end position="66"/>
    </location>
</feature>
<reference evidence="2 3" key="1">
    <citation type="journal article" date="2018" name="Evol. Lett.">
        <title>Horizontal gene cluster transfer increased hallucinogenic mushroom diversity.</title>
        <authorList>
            <person name="Reynolds H.T."/>
            <person name="Vijayakumar V."/>
            <person name="Gluck-Thaler E."/>
            <person name="Korotkin H.B."/>
            <person name="Matheny P.B."/>
            <person name="Slot J.C."/>
        </authorList>
    </citation>
    <scope>NUCLEOTIDE SEQUENCE [LARGE SCALE GENOMIC DNA]</scope>
    <source>
        <strain evidence="2 3">2629</strain>
    </source>
</reference>
<accession>A0A409YDD1</accession>
<feature type="compositionally biased region" description="Basic residues" evidence="1">
    <location>
        <begin position="398"/>
        <end position="407"/>
    </location>
</feature>
<evidence type="ECO:0000313" key="3">
    <source>
        <dbReference type="Proteomes" id="UP000284842"/>
    </source>
</evidence>
<dbReference type="STRING" id="181874.A0A409YDD1"/>
<dbReference type="AlphaFoldDB" id="A0A409YDD1"/>